<name>A0A7D5JSY7_9CAUD</name>
<keyword evidence="2" id="KW-1185">Reference proteome</keyword>
<reference evidence="1 2" key="1">
    <citation type="submission" date="2020-06" db="EMBL/GenBank/DDBJ databases">
        <title>Genome Sequences of Four Bacteriophages Infecting Toxigenic Escherichia coli (STEC).</title>
        <authorList>
            <person name="Dias C."/>
            <person name="Almeida C."/>
            <person name="Lobocka M."/>
            <person name="Oliveira H."/>
        </authorList>
    </citation>
    <scope>NUCLEOTIDE SEQUENCE [LARGE SCALE GENOMIC DNA]</scope>
</reference>
<sequence length="49" mass="5374">MAELDLFRYFWLTLQVCVGKANLSGGGEGSIKKFTWCMKRSSGKAGIMG</sequence>
<organism evidence="1 2">
    <name type="scientific">Escherichia phage vB_EcoM_Gotham</name>
    <dbReference type="NCBI Taxonomy" id="2750849"/>
    <lineage>
        <taxon>Viruses</taxon>
        <taxon>Duplodnaviria</taxon>
        <taxon>Heunggongvirae</taxon>
        <taxon>Uroviricota</taxon>
        <taxon>Caudoviricetes</taxon>
        <taxon>Vequintavirinae</taxon>
        <taxon>Vequintavirus</taxon>
        <taxon>Vequintavirus gotham</taxon>
    </lineage>
</organism>
<evidence type="ECO:0000313" key="2">
    <source>
        <dbReference type="Proteomes" id="UP000515358"/>
    </source>
</evidence>
<gene>
    <name evidence="1" type="ORF">F10B_0172</name>
</gene>
<protein>
    <submittedName>
        <fullName evidence="1">Uncharacterized protein</fullName>
    </submittedName>
</protein>
<dbReference type="Proteomes" id="UP000515358">
    <property type="component" value="Segment"/>
</dbReference>
<proteinExistence type="predicted"/>
<dbReference type="EMBL" id="MT682716">
    <property type="protein sequence ID" value="QLF82674.1"/>
    <property type="molecule type" value="Genomic_DNA"/>
</dbReference>
<accession>A0A7D5JSY7</accession>
<evidence type="ECO:0000313" key="1">
    <source>
        <dbReference type="EMBL" id="QLF82674.1"/>
    </source>
</evidence>